<name>A0A3N4HVU8_ASCIM</name>
<sequence>MYSYLSPLVYVLKASCCHFVPAATAFLLLFVFGFSVSDPELHSNLKACTNTYSAFHKALVKNTVPSEFDDYFDWLDQERCFPLRRTNQFDASYRDMWGRAVDEELYQLYQTRLEDPECKTFYRFIELHCWNDRLYRDFLAFDCTVDNPDRWDAMPEAYRSWRQTSFAGKRQCFIPEKYRGLSDVELFSKFGYLKSGPTEKERKARAKCESIIWVDEEDPRWQERMRAKRCYFSTAVYSAYD</sequence>
<dbReference type="AlphaFoldDB" id="A0A3N4HVU8"/>
<evidence type="ECO:0000313" key="1">
    <source>
        <dbReference type="EMBL" id="RPA73784.1"/>
    </source>
</evidence>
<gene>
    <name evidence="1" type="ORF">BJ508DRAFT_313491</name>
</gene>
<protein>
    <submittedName>
        <fullName evidence="1">Uncharacterized protein</fullName>
    </submittedName>
</protein>
<dbReference type="Proteomes" id="UP000275078">
    <property type="component" value="Unassembled WGS sequence"/>
</dbReference>
<organism evidence="1 2">
    <name type="scientific">Ascobolus immersus RN42</name>
    <dbReference type="NCBI Taxonomy" id="1160509"/>
    <lineage>
        <taxon>Eukaryota</taxon>
        <taxon>Fungi</taxon>
        <taxon>Dikarya</taxon>
        <taxon>Ascomycota</taxon>
        <taxon>Pezizomycotina</taxon>
        <taxon>Pezizomycetes</taxon>
        <taxon>Pezizales</taxon>
        <taxon>Ascobolaceae</taxon>
        <taxon>Ascobolus</taxon>
    </lineage>
</organism>
<dbReference type="EMBL" id="ML119811">
    <property type="protein sequence ID" value="RPA73784.1"/>
    <property type="molecule type" value="Genomic_DNA"/>
</dbReference>
<accession>A0A3N4HVU8</accession>
<keyword evidence="2" id="KW-1185">Reference proteome</keyword>
<evidence type="ECO:0000313" key="2">
    <source>
        <dbReference type="Proteomes" id="UP000275078"/>
    </source>
</evidence>
<reference evidence="1 2" key="1">
    <citation type="journal article" date="2018" name="Nat. Ecol. Evol.">
        <title>Pezizomycetes genomes reveal the molecular basis of ectomycorrhizal truffle lifestyle.</title>
        <authorList>
            <person name="Murat C."/>
            <person name="Payen T."/>
            <person name="Noel B."/>
            <person name="Kuo A."/>
            <person name="Morin E."/>
            <person name="Chen J."/>
            <person name="Kohler A."/>
            <person name="Krizsan K."/>
            <person name="Balestrini R."/>
            <person name="Da Silva C."/>
            <person name="Montanini B."/>
            <person name="Hainaut M."/>
            <person name="Levati E."/>
            <person name="Barry K.W."/>
            <person name="Belfiori B."/>
            <person name="Cichocki N."/>
            <person name="Clum A."/>
            <person name="Dockter R.B."/>
            <person name="Fauchery L."/>
            <person name="Guy J."/>
            <person name="Iotti M."/>
            <person name="Le Tacon F."/>
            <person name="Lindquist E.A."/>
            <person name="Lipzen A."/>
            <person name="Malagnac F."/>
            <person name="Mello A."/>
            <person name="Molinier V."/>
            <person name="Miyauchi S."/>
            <person name="Poulain J."/>
            <person name="Riccioni C."/>
            <person name="Rubini A."/>
            <person name="Sitrit Y."/>
            <person name="Splivallo R."/>
            <person name="Traeger S."/>
            <person name="Wang M."/>
            <person name="Zifcakova L."/>
            <person name="Wipf D."/>
            <person name="Zambonelli A."/>
            <person name="Paolocci F."/>
            <person name="Nowrousian M."/>
            <person name="Ottonello S."/>
            <person name="Baldrian P."/>
            <person name="Spatafora J.W."/>
            <person name="Henrissat B."/>
            <person name="Nagy L.G."/>
            <person name="Aury J.M."/>
            <person name="Wincker P."/>
            <person name="Grigoriev I.V."/>
            <person name="Bonfante P."/>
            <person name="Martin F.M."/>
        </authorList>
    </citation>
    <scope>NUCLEOTIDE SEQUENCE [LARGE SCALE GENOMIC DNA]</scope>
    <source>
        <strain evidence="1 2">RN42</strain>
    </source>
</reference>
<proteinExistence type="predicted"/>